<dbReference type="OrthoDB" id="10559555at2759"/>
<dbReference type="AlphaFoldDB" id="M3CXT8"/>
<reference evidence="1 2" key="1">
    <citation type="journal article" date="2012" name="PLoS Pathog.">
        <title>Diverse lifestyles and strategies of plant pathogenesis encoded in the genomes of eighteen Dothideomycetes fungi.</title>
        <authorList>
            <person name="Ohm R.A."/>
            <person name="Feau N."/>
            <person name="Henrissat B."/>
            <person name="Schoch C.L."/>
            <person name="Horwitz B.A."/>
            <person name="Barry K.W."/>
            <person name="Condon B.J."/>
            <person name="Copeland A.C."/>
            <person name="Dhillon B."/>
            <person name="Glaser F."/>
            <person name="Hesse C.N."/>
            <person name="Kosti I."/>
            <person name="LaButti K."/>
            <person name="Lindquist E.A."/>
            <person name="Lucas S."/>
            <person name="Salamov A.A."/>
            <person name="Bradshaw R.E."/>
            <person name="Ciuffetti L."/>
            <person name="Hamelin R.C."/>
            <person name="Kema G.H.J."/>
            <person name="Lawrence C."/>
            <person name="Scott J.A."/>
            <person name="Spatafora J.W."/>
            <person name="Turgeon B.G."/>
            <person name="de Wit P.J.G.M."/>
            <person name="Zhong S."/>
            <person name="Goodwin S.B."/>
            <person name="Grigoriev I.V."/>
        </authorList>
    </citation>
    <scope>NUCLEOTIDE SEQUENCE [LARGE SCALE GENOMIC DNA]</scope>
    <source>
        <strain evidence="1 2">SO2202</strain>
    </source>
</reference>
<protein>
    <submittedName>
        <fullName evidence="1">Uncharacterized protein</fullName>
    </submittedName>
</protein>
<evidence type="ECO:0000313" key="2">
    <source>
        <dbReference type="Proteomes" id="UP000016931"/>
    </source>
</evidence>
<dbReference type="HOGENOM" id="CLU_1035014_0_0_1"/>
<dbReference type="RefSeq" id="XP_016756602.1">
    <property type="nucleotide sequence ID" value="XM_016901675.1"/>
</dbReference>
<gene>
    <name evidence="1" type="ORF">SEPMUDRAFT_121261</name>
</gene>
<evidence type="ECO:0000313" key="1">
    <source>
        <dbReference type="EMBL" id="EMF08481.1"/>
    </source>
</evidence>
<dbReference type="EMBL" id="KB456271">
    <property type="protein sequence ID" value="EMF08481.1"/>
    <property type="molecule type" value="Genomic_DNA"/>
</dbReference>
<dbReference type="GeneID" id="27898812"/>
<organism evidence="1 2">
    <name type="scientific">Sphaerulina musiva (strain SO2202)</name>
    <name type="common">Poplar stem canker fungus</name>
    <name type="synonym">Septoria musiva</name>
    <dbReference type="NCBI Taxonomy" id="692275"/>
    <lineage>
        <taxon>Eukaryota</taxon>
        <taxon>Fungi</taxon>
        <taxon>Dikarya</taxon>
        <taxon>Ascomycota</taxon>
        <taxon>Pezizomycotina</taxon>
        <taxon>Dothideomycetes</taxon>
        <taxon>Dothideomycetidae</taxon>
        <taxon>Mycosphaerellales</taxon>
        <taxon>Mycosphaerellaceae</taxon>
        <taxon>Sphaerulina</taxon>
    </lineage>
</organism>
<keyword evidence="2" id="KW-1185">Reference proteome</keyword>
<name>M3CXT8_SPHMS</name>
<accession>M3CXT8</accession>
<dbReference type="Proteomes" id="UP000016931">
    <property type="component" value="Unassembled WGS sequence"/>
</dbReference>
<sequence>MLERLPPAVMGLVAEQADNATLLVIGSISTLIRNNSANAFAERYFRSLDVNVPQGSQAQTLALLRQQPVYRTTVSKIIFTDLTGDMHATNQRIYNINSILALVPRVESISIQTARGFRFTDIVFTCLRQTPLAGLRHVHMAGDENHPRPPRARRADVVALLTTHRQTIRTLYLETAMFSSQEWEPILVYIRDHMVLEEFVFSHCEYENEDAEPLITIDPARLPLDLGAGAGYHFHDHVAEMYGVLGIRRGVNRLLHDLGLASYDPHRPM</sequence>
<proteinExistence type="predicted"/>